<evidence type="ECO:0000313" key="1">
    <source>
        <dbReference type="EMBL" id="GBM58101.1"/>
    </source>
</evidence>
<gene>
    <name evidence="1" type="ORF">AVEN_164287_1</name>
</gene>
<keyword evidence="2" id="KW-1185">Reference proteome</keyword>
<comment type="caution">
    <text evidence="1">The sequence shown here is derived from an EMBL/GenBank/DDBJ whole genome shotgun (WGS) entry which is preliminary data.</text>
</comment>
<reference evidence="1 2" key="1">
    <citation type="journal article" date="2019" name="Sci. Rep.">
        <title>Orb-weaving spider Araneus ventricosus genome elucidates the spidroin gene catalogue.</title>
        <authorList>
            <person name="Kono N."/>
            <person name="Nakamura H."/>
            <person name="Ohtoshi R."/>
            <person name="Moran D.A.P."/>
            <person name="Shinohara A."/>
            <person name="Yoshida Y."/>
            <person name="Fujiwara M."/>
            <person name="Mori M."/>
            <person name="Tomita M."/>
            <person name="Arakawa K."/>
        </authorList>
    </citation>
    <scope>NUCLEOTIDE SEQUENCE [LARGE SCALE GENOMIC DNA]</scope>
</reference>
<evidence type="ECO:0000313" key="2">
    <source>
        <dbReference type="Proteomes" id="UP000499080"/>
    </source>
</evidence>
<dbReference type="AlphaFoldDB" id="A0A4Y2GYW7"/>
<organism evidence="1 2">
    <name type="scientific">Araneus ventricosus</name>
    <name type="common">Orbweaver spider</name>
    <name type="synonym">Epeira ventricosa</name>
    <dbReference type="NCBI Taxonomy" id="182803"/>
    <lineage>
        <taxon>Eukaryota</taxon>
        <taxon>Metazoa</taxon>
        <taxon>Ecdysozoa</taxon>
        <taxon>Arthropoda</taxon>
        <taxon>Chelicerata</taxon>
        <taxon>Arachnida</taxon>
        <taxon>Araneae</taxon>
        <taxon>Araneomorphae</taxon>
        <taxon>Entelegynae</taxon>
        <taxon>Araneoidea</taxon>
        <taxon>Araneidae</taxon>
        <taxon>Araneus</taxon>
    </lineage>
</organism>
<dbReference type="Proteomes" id="UP000499080">
    <property type="component" value="Unassembled WGS sequence"/>
</dbReference>
<proteinExistence type="predicted"/>
<dbReference type="EMBL" id="BGPR01001622">
    <property type="protein sequence ID" value="GBM58101.1"/>
    <property type="molecule type" value="Genomic_DNA"/>
</dbReference>
<name>A0A4Y2GYW7_ARAVE</name>
<sequence>MFHNIFDTVPERPVGNTANLYFVLDGGLNTVFGISVKNNCYFIAVMPLDIIPIYGVNITESLLLWSYYTMNKRASIKNEVKVGSVTNWSLWNCIRDIMKHGQHEAAYN</sequence>
<protein>
    <submittedName>
        <fullName evidence="1">Uncharacterized protein</fullName>
    </submittedName>
</protein>
<accession>A0A4Y2GYW7</accession>